<gene>
    <name evidence="2" type="ORF">HYC85_011023</name>
</gene>
<protein>
    <submittedName>
        <fullName evidence="2">Uncharacterized protein</fullName>
    </submittedName>
</protein>
<accession>A0A7J7HK41</accession>
<feature type="region of interest" description="Disordered" evidence="1">
    <location>
        <begin position="1"/>
        <end position="80"/>
    </location>
</feature>
<dbReference type="Proteomes" id="UP000593564">
    <property type="component" value="Unassembled WGS sequence"/>
</dbReference>
<dbReference type="EMBL" id="JACBKZ010000004">
    <property type="protein sequence ID" value="KAF5953079.1"/>
    <property type="molecule type" value="Genomic_DNA"/>
</dbReference>
<dbReference type="AlphaFoldDB" id="A0A7J7HK41"/>
<evidence type="ECO:0000313" key="3">
    <source>
        <dbReference type="Proteomes" id="UP000593564"/>
    </source>
</evidence>
<evidence type="ECO:0000313" key="2">
    <source>
        <dbReference type="EMBL" id="KAF5953079.1"/>
    </source>
</evidence>
<name>A0A7J7HK41_CAMSI</name>
<comment type="caution">
    <text evidence="2">The sequence shown here is derived from an EMBL/GenBank/DDBJ whole genome shotgun (WGS) entry which is preliminary data.</text>
</comment>
<keyword evidence="3" id="KW-1185">Reference proteome</keyword>
<sequence length="80" mass="9581">MHMELTCSGDQTNETKNRNKRGEREKREIEREREREGLRTRRAGLHNDERDNHDNHRPGVHRRSSLTTVHLYSESPCRMS</sequence>
<evidence type="ECO:0000256" key="1">
    <source>
        <dbReference type="SAM" id="MobiDB-lite"/>
    </source>
</evidence>
<feature type="compositionally biased region" description="Basic and acidic residues" evidence="1">
    <location>
        <begin position="13"/>
        <end position="57"/>
    </location>
</feature>
<reference evidence="2 3" key="2">
    <citation type="submission" date="2020-07" db="EMBL/GenBank/DDBJ databases">
        <title>Genome assembly of wild tea tree DASZ reveals pedigree and selection history of tea varieties.</title>
        <authorList>
            <person name="Zhang W."/>
        </authorList>
    </citation>
    <scope>NUCLEOTIDE SEQUENCE [LARGE SCALE GENOMIC DNA]</scope>
    <source>
        <strain evidence="3">cv. G240</strain>
        <tissue evidence="2">Leaf</tissue>
    </source>
</reference>
<proteinExistence type="predicted"/>
<reference evidence="3" key="1">
    <citation type="journal article" date="2020" name="Nat. Commun.">
        <title>Genome assembly of wild tea tree DASZ reveals pedigree and selection history of tea varieties.</title>
        <authorList>
            <person name="Zhang W."/>
            <person name="Zhang Y."/>
            <person name="Qiu H."/>
            <person name="Guo Y."/>
            <person name="Wan H."/>
            <person name="Zhang X."/>
            <person name="Scossa F."/>
            <person name="Alseekh S."/>
            <person name="Zhang Q."/>
            <person name="Wang P."/>
            <person name="Xu L."/>
            <person name="Schmidt M.H."/>
            <person name="Jia X."/>
            <person name="Li D."/>
            <person name="Zhu A."/>
            <person name="Guo F."/>
            <person name="Chen W."/>
            <person name="Ni D."/>
            <person name="Usadel B."/>
            <person name="Fernie A.R."/>
            <person name="Wen W."/>
        </authorList>
    </citation>
    <scope>NUCLEOTIDE SEQUENCE [LARGE SCALE GENOMIC DNA]</scope>
    <source>
        <strain evidence="3">cv. G240</strain>
    </source>
</reference>
<organism evidence="2 3">
    <name type="scientific">Camellia sinensis</name>
    <name type="common">Tea plant</name>
    <name type="synonym">Thea sinensis</name>
    <dbReference type="NCBI Taxonomy" id="4442"/>
    <lineage>
        <taxon>Eukaryota</taxon>
        <taxon>Viridiplantae</taxon>
        <taxon>Streptophyta</taxon>
        <taxon>Embryophyta</taxon>
        <taxon>Tracheophyta</taxon>
        <taxon>Spermatophyta</taxon>
        <taxon>Magnoliopsida</taxon>
        <taxon>eudicotyledons</taxon>
        <taxon>Gunneridae</taxon>
        <taxon>Pentapetalae</taxon>
        <taxon>asterids</taxon>
        <taxon>Ericales</taxon>
        <taxon>Theaceae</taxon>
        <taxon>Camellia</taxon>
    </lineage>
</organism>